<dbReference type="GO" id="GO:0005840">
    <property type="term" value="C:ribosome"/>
    <property type="evidence" value="ECO:0007669"/>
    <property type="project" value="UniProtKB-KW"/>
</dbReference>
<dbReference type="EMBL" id="PGGS01000450">
    <property type="protein sequence ID" value="PNH03877.1"/>
    <property type="molecule type" value="Genomic_DNA"/>
</dbReference>
<organism evidence="7 8">
    <name type="scientific">Tetrabaena socialis</name>
    <dbReference type="NCBI Taxonomy" id="47790"/>
    <lineage>
        <taxon>Eukaryota</taxon>
        <taxon>Viridiplantae</taxon>
        <taxon>Chlorophyta</taxon>
        <taxon>core chlorophytes</taxon>
        <taxon>Chlorophyceae</taxon>
        <taxon>CS clade</taxon>
        <taxon>Chlamydomonadales</taxon>
        <taxon>Tetrabaenaceae</taxon>
        <taxon>Tetrabaena</taxon>
    </lineage>
</organism>
<evidence type="ECO:0000313" key="7">
    <source>
        <dbReference type="EMBL" id="PNH03877.1"/>
    </source>
</evidence>
<dbReference type="SMART" id="SM00316">
    <property type="entry name" value="S1"/>
    <property type="match status" value="2"/>
</dbReference>
<evidence type="ECO:0000256" key="4">
    <source>
        <dbReference type="SAM" id="Coils"/>
    </source>
</evidence>
<dbReference type="PANTHER" id="PTHR10724:SF7">
    <property type="entry name" value="SMALL RIBOSOMAL SUBUNIT PROTEIN BS1C"/>
    <property type="match status" value="1"/>
</dbReference>
<dbReference type="InterPro" id="IPR003029">
    <property type="entry name" value="S1_domain"/>
</dbReference>
<sequence>MALRPACYRALVARVRTELAARVNLAPPQSPHGAQKGVNLRGPRIGAEQASAVQHTFQGLQEGAVVPGIVGIVRDQLAAVNLAGGVTGLLRLGQISHARVGQAGMLFRSGMPIKALVLKVYPGRSSVELSTKELEPRPGDMLRDPQHVYDKAEDTVQRLHERERAARQAYAQQQEKKQEQLRNYAEAFRLEAFKEGEVVAGVVRSGRRHGRAGADPADSAESVKQLPRFVKRGERIKAMVVDVDPVRGRVALSTKRLELMPGDMLRNRARVYEKAEELLAEEETAGEERLAEEEVAEDG</sequence>
<dbReference type="PANTHER" id="PTHR10724">
    <property type="entry name" value="30S RIBOSOMAL PROTEIN S1"/>
    <property type="match status" value="1"/>
</dbReference>
<gene>
    <name evidence="7" type="ORF">TSOC_010022</name>
</gene>
<evidence type="ECO:0000259" key="6">
    <source>
        <dbReference type="PROSITE" id="PS50126"/>
    </source>
</evidence>
<proteinExistence type="inferred from homology"/>
<dbReference type="GO" id="GO:0003729">
    <property type="term" value="F:mRNA binding"/>
    <property type="evidence" value="ECO:0007669"/>
    <property type="project" value="TreeGrafter"/>
</dbReference>
<dbReference type="GO" id="GO:1990904">
    <property type="term" value="C:ribonucleoprotein complex"/>
    <property type="evidence" value="ECO:0007669"/>
    <property type="project" value="UniProtKB-KW"/>
</dbReference>
<keyword evidence="8" id="KW-1185">Reference proteome</keyword>
<dbReference type="InterPro" id="IPR050437">
    <property type="entry name" value="Ribos_protein_bS1-like"/>
</dbReference>
<keyword evidence="3" id="KW-0687">Ribonucleoprotein</keyword>
<evidence type="ECO:0000256" key="5">
    <source>
        <dbReference type="SAM" id="MobiDB-lite"/>
    </source>
</evidence>
<evidence type="ECO:0000256" key="1">
    <source>
        <dbReference type="ARBA" id="ARBA00006767"/>
    </source>
</evidence>
<dbReference type="PROSITE" id="PS50126">
    <property type="entry name" value="S1"/>
    <property type="match status" value="1"/>
</dbReference>
<comment type="similarity">
    <text evidence="1">Belongs to the bacterial ribosomal protein bS1 family.</text>
</comment>
<dbReference type="GO" id="GO:0003735">
    <property type="term" value="F:structural constituent of ribosome"/>
    <property type="evidence" value="ECO:0007669"/>
    <property type="project" value="TreeGrafter"/>
</dbReference>
<keyword evidence="2 7" id="KW-0689">Ribosomal protein</keyword>
<feature type="coiled-coil region" evidence="4">
    <location>
        <begin position="149"/>
        <end position="191"/>
    </location>
</feature>
<accession>A0A2J7ZUC1</accession>
<name>A0A2J7ZUC1_9CHLO</name>
<reference evidence="7 8" key="1">
    <citation type="journal article" date="2017" name="Mol. Biol. Evol.">
        <title>The 4-celled Tetrabaena socialis nuclear genome reveals the essential components for genetic control of cell number at the origin of multicellularity in the volvocine lineage.</title>
        <authorList>
            <person name="Featherston J."/>
            <person name="Arakaki Y."/>
            <person name="Hanschen E.R."/>
            <person name="Ferris P.J."/>
            <person name="Michod R.E."/>
            <person name="Olson B.J.S.C."/>
            <person name="Nozaki H."/>
            <person name="Durand P.M."/>
        </authorList>
    </citation>
    <scope>NUCLEOTIDE SEQUENCE [LARGE SCALE GENOMIC DNA]</scope>
    <source>
        <strain evidence="7 8">NIES-571</strain>
    </source>
</reference>
<comment type="caution">
    <text evidence="7">The sequence shown here is derived from an EMBL/GenBank/DDBJ whole genome shotgun (WGS) entry which is preliminary data.</text>
</comment>
<evidence type="ECO:0000313" key="8">
    <source>
        <dbReference type="Proteomes" id="UP000236333"/>
    </source>
</evidence>
<dbReference type="Pfam" id="PF00575">
    <property type="entry name" value="S1"/>
    <property type="match status" value="1"/>
</dbReference>
<dbReference type="Gene3D" id="2.40.50.140">
    <property type="entry name" value="Nucleic acid-binding proteins"/>
    <property type="match status" value="2"/>
</dbReference>
<feature type="region of interest" description="Disordered" evidence="5">
    <location>
        <begin position="280"/>
        <end position="299"/>
    </location>
</feature>
<dbReference type="GO" id="GO:0006412">
    <property type="term" value="P:translation"/>
    <property type="evidence" value="ECO:0007669"/>
    <property type="project" value="TreeGrafter"/>
</dbReference>
<dbReference type="Proteomes" id="UP000236333">
    <property type="component" value="Unassembled WGS sequence"/>
</dbReference>
<keyword evidence="4" id="KW-0175">Coiled coil</keyword>
<dbReference type="InterPro" id="IPR012340">
    <property type="entry name" value="NA-bd_OB-fold"/>
</dbReference>
<feature type="domain" description="S1 motif" evidence="6">
    <location>
        <begin position="63"/>
        <end position="132"/>
    </location>
</feature>
<protein>
    <submittedName>
        <fullName evidence="7">30S ribosomal protein S1, chloroplastic</fullName>
    </submittedName>
</protein>
<evidence type="ECO:0000256" key="3">
    <source>
        <dbReference type="ARBA" id="ARBA00023274"/>
    </source>
</evidence>
<dbReference type="OrthoDB" id="1693536at2759"/>
<dbReference type="AlphaFoldDB" id="A0A2J7ZUC1"/>
<evidence type="ECO:0000256" key="2">
    <source>
        <dbReference type="ARBA" id="ARBA00022980"/>
    </source>
</evidence>
<dbReference type="SUPFAM" id="SSF50249">
    <property type="entry name" value="Nucleic acid-binding proteins"/>
    <property type="match status" value="2"/>
</dbReference>